<protein>
    <recommendedName>
        <fullName evidence="7 10">Ribulose-phosphate 3-epimerase</fullName>
        <ecNumber evidence="7 10">5.1.3.1</ecNumber>
    </recommendedName>
</protein>
<dbReference type="Pfam" id="PF00834">
    <property type="entry name" value="Ribul_P_3_epim"/>
    <property type="match status" value="1"/>
</dbReference>
<comment type="cofactor">
    <cofactor evidence="10 13">
        <name>a divalent metal cation</name>
        <dbReference type="ChEBI" id="CHEBI:60240"/>
    </cofactor>
    <text evidence="10 13">Binds 1 divalent metal cation per subunit.</text>
</comment>
<reference evidence="15 16" key="2">
    <citation type="journal article" date="2011" name="Stand. Genomic Sci.">
        <title>Complete genome sequence of Mahella australiensis type strain (50-1 BON).</title>
        <authorList>
            <person name="Sikorski J."/>
            <person name="Teshima H."/>
            <person name="Nolan M."/>
            <person name="Lucas S."/>
            <person name="Hammon N."/>
            <person name="Deshpande S."/>
            <person name="Cheng J.F."/>
            <person name="Pitluck S."/>
            <person name="Liolios K."/>
            <person name="Pagani I."/>
            <person name="Ivanova N."/>
            <person name="Huntemann M."/>
            <person name="Mavromatis K."/>
            <person name="Ovchinikova G."/>
            <person name="Pati A."/>
            <person name="Tapia R."/>
            <person name="Han C."/>
            <person name="Goodwin L."/>
            <person name="Chen A."/>
            <person name="Palaniappan K."/>
            <person name="Land M."/>
            <person name="Hauser L."/>
            <person name="Ngatchou-Djao O.D."/>
            <person name="Rohde M."/>
            <person name="Pukall R."/>
            <person name="Spring S."/>
            <person name="Abt B."/>
            <person name="Goker M."/>
            <person name="Detter J.C."/>
            <person name="Woyke T."/>
            <person name="Bristow J."/>
            <person name="Markowitz V."/>
            <person name="Hugenholtz P."/>
            <person name="Eisen J.A."/>
            <person name="Kyrpides N.C."/>
            <person name="Klenk H.P."/>
            <person name="Lapidus A."/>
        </authorList>
    </citation>
    <scope>NUCLEOTIDE SEQUENCE [LARGE SCALE GENOMIC DNA]</scope>
    <source>
        <strain evidence="16">DSM 15567 / CIP 107919 / 50-1 BON</strain>
    </source>
</reference>
<feature type="binding site" evidence="10 14">
    <location>
        <begin position="142"/>
        <end position="145"/>
    </location>
    <ligand>
        <name>substrate</name>
    </ligand>
</feature>
<evidence type="ECO:0000256" key="11">
    <source>
        <dbReference type="PIRNR" id="PIRNR001461"/>
    </source>
</evidence>
<keyword evidence="13" id="KW-0862">Zinc</keyword>
<evidence type="ECO:0000313" key="15">
    <source>
        <dbReference type="EMBL" id="AEE96948.1"/>
    </source>
</evidence>
<dbReference type="HAMAP" id="MF_02227">
    <property type="entry name" value="RPE"/>
    <property type="match status" value="1"/>
</dbReference>
<dbReference type="CDD" id="cd00429">
    <property type="entry name" value="RPE"/>
    <property type="match status" value="1"/>
</dbReference>
<dbReference type="Proteomes" id="UP000008457">
    <property type="component" value="Chromosome"/>
</dbReference>
<feature type="binding site" evidence="10 13">
    <location>
        <position position="35"/>
    </location>
    <ligand>
        <name>a divalent metal cation</name>
        <dbReference type="ChEBI" id="CHEBI:60240"/>
    </ligand>
</feature>
<comment type="cofactor">
    <cofactor evidence="4">
        <name>Zn(2+)</name>
        <dbReference type="ChEBI" id="CHEBI:29105"/>
    </cofactor>
</comment>
<evidence type="ECO:0000256" key="6">
    <source>
        <dbReference type="ARBA" id="ARBA00009541"/>
    </source>
</evidence>
<comment type="pathway">
    <text evidence="10">Carbohydrate degradation.</text>
</comment>
<keyword evidence="8 10" id="KW-0479">Metal-binding</keyword>
<evidence type="ECO:0000256" key="1">
    <source>
        <dbReference type="ARBA" id="ARBA00001782"/>
    </source>
</evidence>
<dbReference type="eggNOG" id="COG0036">
    <property type="taxonomic scope" value="Bacteria"/>
</dbReference>
<comment type="function">
    <text evidence="10">Catalyzes the reversible epimerization of D-ribulose 5-phosphate to D-xylulose 5-phosphate.</text>
</comment>
<dbReference type="InterPro" id="IPR026019">
    <property type="entry name" value="Ribul_P_3_epim"/>
</dbReference>
<dbReference type="InterPro" id="IPR013785">
    <property type="entry name" value="Aldolase_TIM"/>
</dbReference>
<dbReference type="EC" id="5.1.3.1" evidence="7 10"/>
<name>F4A0Q2_MAHA5</name>
<dbReference type="GO" id="GO:0004750">
    <property type="term" value="F:D-ribulose-phosphate 3-epimerase activity"/>
    <property type="evidence" value="ECO:0007669"/>
    <property type="project" value="UniProtKB-UniRule"/>
</dbReference>
<dbReference type="InterPro" id="IPR000056">
    <property type="entry name" value="Ribul_P_3_epim-like"/>
</dbReference>
<dbReference type="NCBIfam" id="NF004076">
    <property type="entry name" value="PRK05581.1-4"/>
    <property type="match status" value="1"/>
</dbReference>
<proteinExistence type="inferred from homology"/>
<feature type="binding site" evidence="10 13">
    <location>
        <position position="175"/>
    </location>
    <ligand>
        <name>a divalent metal cation</name>
        <dbReference type="ChEBI" id="CHEBI:60240"/>
    </ligand>
</feature>
<comment type="caution">
    <text evidence="10">Lacks conserved residue(s) required for the propagation of feature annotation.</text>
</comment>
<evidence type="ECO:0000256" key="3">
    <source>
        <dbReference type="ARBA" id="ARBA00001941"/>
    </source>
</evidence>
<evidence type="ECO:0000256" key="12">
    <source>
        <dbReference type="PIRSR" id="PIRSR001461-1"/>
    </source>
</evidence>
<evidence type="ECO:0000256" key="14">
    <source>
        <dbReference type="PIRSR" id="PIRSR001461-3"/>
    </source>
</evidence>
<dbReference type="PIRSF" id="PIRSF001461">
    <property type="entry name" value="RPE"/>
    <property type="match status" value="1"/>
</dbReference>
<dbReference type="STRING" id="697281.Mahau_1767"/>
<dbReference type="KEGG" id="mas:Mahau_1767"/>
<evidence type="ECO:0000256" key="2">
    <source>
        <dbReference type="ARBA" id="ARBA00001936"/>
    </source>
</evidence>
<dbReference type="GO" id="GO:0019323">
    <property type="term" value="P:pentose catabolic process"/>
    <property type="evidence" value="ECO:0007669"/>
    <property type="project" value="UniProtKB-UniRule"/>
</dbReference>
<organism evidence="15 16">
    <name type="scientific">Mahella australiensis (strain DSM 15567 / CIP 107919 / 50-1 BON)</name>
    <dbReference type="NCBI Taxonomy" id="697281"/>
    <lineage>
        <taxon>Bacteria</taxon>
        <taxon>Bacillati</taxon>
        <taxon>Bacillota</taxon>
        <taxon>Clostridia</taxon>
        <taxon>Thermoanaerobacterales</taxon>
        <taxon>Thermoanaerobacterales Family IV. Incertae Sedis</taxon>
        <taxon>Mahella</taxon>
    </lineage>
</organism>
<feature type="binding site" evidence="10 14">
    <location>
        <position position="8"/>
    </location>
    <ligand>
        <name>substrate</name>
    </ligand>
</feature>
<dbReference type="Gene3D" id="3.20.20.70">
    <property type="entry name" value="Aldolase class I"/>
    <property type="match status" value="1"/>
</dbReference>
<evidence type="ECO:0000256" key="13">
    <source>
        <dbReference type="PIRSR" id="PIRSR001461-2"/>
    </source>
</evidence>
<evidence type="ECO:0000256" key="5">
    <source>
        <dbReference type="ARBA" id="ARBA00001954"/>
    </source>
</evidence>
<feature type="active site" description="Proton donor" evidence="10 12">
    <location>
        <position position="175"/>
    </location>
</feature>
<sequence length="224" mass="24507">MKAKISPSMMCADFGRLEDEIRILEKAGVDYLHIDVMDGHFVPNFAIGPDLTRSIRRLTDIPLDIHLMVERPENYIDLFEPRLGDIVSVHQEATVHLERTLQIIKAAGAKTGVAVNPATPAIMIKPVIDEADVVLVMTVNPGFAGQKLVPSTLSKIREVKEMIQESCASAEIEVDGNVSFENAFKMLAAGADIFVAGTSSIFNADMDKLEAAYKLKQILSVKEG</sequence>
<evidence type="ECO:0000256" key="4">
    <source>
        <dbReference type="ARBA" id="ARBA00001947"/>
    </source>
</evidence>
<dbReference type="EMBL" id="CP002360">
    <property type="protein sequence ID" value="AEE96948.1"/>
    <property type="molecule type" value="Genomic_DNA"/>
</dbReference>
<keyword evidence="13" id="KW-0170">Cobalt</keyword>
<dbReference type="InterPro" id="IPR011060">
    <property type="entry name" value="RibuloseP-bd_barrel"/>
</dbReference>
<comment type="similarity">
    <text evidence="6 10 11">Belongs to the ribulose-phosphate 3-epimerase family.</text>
</comment>
<comment type="catalytic activity">
    <reaction evidence="1 10 11">
        <text>D-ribulose 5-phosphate = D-xylulose 5-phosphate</text>
        <dbReference type="Rhea" id="RHEA:13677"/>
        <dbReference type="ChEBI" id="CHEBI:57737"/>
        <dbReference type="ChEBI" id="CHEBI:58121"/>
        <dbReference type="EC" id="5.1.3.1"/>
    </reaction>
</comment>
<evidence type="ECO:0000256" key="7">
    <source>
        <dbReference type="ARBA" id="ARBA00013188"/>
    </source>
</evidence>
<gene>
    <name evidence="10" type="primary">rpe</name>
    <name evidence="15" type="ordered locus">Mahau_1767</name>
</gene>
<dbReference type="PANTHER" id="PTHR11749">
    <property type="entry name" value="RIBULOSE-5-PHOSPHATE-3-EPIMERASE"/>
    <property type="match status" value="1"/>
</dbReference>
<dbReference type="HOGENOM" id="CLU_054856_2_1_9"/>
<comment type="cofactor">
    <cofactor evidence="2">
        <name>Mn(2+)</name>
        <dbReference type="ChEBI" id="CHEBI:29035"/>
    </cofactor>
</comment>
<evidence type="ECO:0000256" key="10">
    <source>
        <dbReference type="HAMAP-Rule" id="MF_02227"/>
    </source>
</evidence>
<keyword evidence="16" id="KW-1185">Reference proteome</keyword>
<dbReference type="RefSeq" id="WP_013781376.1">
    <property type="nucleotide sequence ID" value="NC_015520.1"/>
</dbReference>
<keyword evidence="10 11" id="KW-0119">Carbohydrate metabolism</keyword>
<feature type="binding site" evidence="10 13">
    <location>
        <position position="33"/>
    </location>
    <ligand>
        <name>a divalent metal cation</name>
        <dbReference type="ChEBI" id="CHEBI:60240"/>
    </ligand>
</feature>
<dbReference type="PROSITE" id="PS01085">
    <property type="entry name" value="RIBUL_P_3_EPIMER_1"/>
    <property type="match status" value="1"/>
</dbReference>
<dbReference type="GO" id="GO:0005737">
    <property type="term" value="C:cytoplasm"/>
    <property type="evidence" value="ECO:0007669"/>
    <property type="project" value="UniProtKB-ARBA"/>
</dbReference>
<keyword evidence="9 10" id="KW-0413">Isomerase</keyword>
<dbReference type="GO" id="GO:0006098">
    <property type="term" value="P:pentose-phosphate shunt"/>
    <property type="evidence" value="ECO:0007669"/>
    <property type="project" value="UniProtKB-UniRule"/>
</dbReference>
<comment type="cofactor">
    <cofactor evidence="5">
        <name>Fe(2+)</name>
        <dbReference type="ChEBI" id="CHEBI:29033"/>
    </cofactor>
</comment>
<reference evidence="16" key="1">
    <citation type="submission" date="2010-11" db="EMBL/GenBank/DDBJ databases">
        <title>The complete genome of Mahella australiensis DSM 15567.</title>
        <authorList>
            <consortium name="US DOE Joint Genome Institute (JGI-PGF)"/>
            <person name="Lucas S."/>
            <person name="Copeland A."/>
            <person name="Lapidus A."/>
            <person name="Bruce D."/>
            <person name="Goodwin L."/>
            <person name="Pitluck S."/>
            <person name="Kyrpides N."/>
            <person name="Mavromatis K."/>
            <person name="Pagani I."/>
            <person name="Ivanova N."/>
            <person name="Teshima H."/>
            <person name="Brettin T."/>
            <person name="Detter J.C."/>
            <person name="Han C."/>
            <person name="Tapia R."/>
            <person name="Land M."/>
            <person name="Hauser L."/>
            <person name="Markowitz V."/>
            <person name="Cheng J.-F."/>
            <person name="Hugenholtz P."/>
            <person name="Woyke T."/>
            <person name="Wu D."/>
            <person name="Spring S."/>
            <person name="Pukall R."/>
            <person name="Steenblock K."/>
            <person name="Schneider S."/>
            <person name="Klenk H.-P."/>
            <person name="Eisen J.A."/>
        </authorList>
    </citation>
    <scope>NUCLEOTIDE SEQUENCE [LARGE SCALE GENOMIC DNA]</scope>
    <source>
        <strain evidence="16">DSM 15567 / CIP 107919 / 50-1 BON</strain>
    </source>
</reference>
<evidence type="ECO:0000256" key="9">
    <source>
        <dbReference type="ARBA" id="ARBA00023235"/>
    </source>
</evidence>
<evidence type="ECO:0000256" key="8">
    <source>
        <dbReference type="ARBA" id="ARBA00022723"/>
    </source>
</evidence>
<evidence type="ECO:0000313" key="16">
    <source>
        <dbReference type="Proteomes" id="UP000008457"/>
    </source>
</evidence>
<feature type="active site" description="Proton acceptor" evidence="10 12">
    <location>
        <position position="35"/>
    </location>
</feature>
<accession>F4A0Q2</accession>
<feature type="binding site" evidence="10 14">
    <location>
        <position position="66"/>
    </location>
    <ligand>
        <name>substrate</name>
    </ligand>
</feature>
<comment type="cofactor">
    <cofactor evidence="3">
        <name>Co(2+)</name>
        <dbReference type="ChEBI" id="CHEBI:48828"/>
    </cofactor>
</comment>
<dbReference type="SUPFAM" id="SSF51366">
    <property type="entry name" value="Ribulose-phoshate binding barrel"/>
    <property type="match status" value="1"/>
</dbReference>
<feature type="binding site" evidence="10 13">
    <location>
        <position position="66"/>
    </location>
    <ligand>
        <name>a divalent metal cation</name>
        <dbReference type="ChEBI" id="CHEBI:60240"/>
    </ligand>
</feature>
<dbReference type="AlphaFoldDB" id="F4A0Q2"/>
<dbReference type="FunFam" id="3.20.20.70:FF:000004">
    <property type="entry name" value="Ribulose-phosphate 3-epimerase"/>
    <property type="match status" value="1"/>
</dbReference>
<keyword evidence="13" id="KW-0464">Manganese</keyword>
<dbReference type="OrthoDB" id="1645589at2"/>
<dbReference type="NCBIfam" id="TIGR01163">
    <property type="entry name" value="rpe"/>
    <property type="match status" value="1"/>
</dbReference>
<dbReference type="GO" id="GO:0046872">
    <property type="term" value="F:metal ion binding"/>
    <property type="evidence" value="ECO:0007669"/>
    <property type="project" value="UniProtKB-UniRule"/>
</dbReference>